<sequence length="378" mass="43710">MKRFLFIVLVLCAHGAFGYSDLNKTPKSVRWADACDECQMIIKRIVDVATDPTKVAELKILLSALCQETSYVEECRLFVNKLDLFLDRLLPYLKNAHHVCKELHICDNNRLEQFHLLGMHYFQRKDLICEECQLAAHELAREINVPKFQQDVEEWLQQNICAHFGSLKASCEQFLDDFLPEMWKELSDMLADQKKFCQDLELCPTYAGGYIHSPSSFRRLKSQFASSSIGSSASRSPCFGHKLSTNYVHNEFNTGVCALLTNEIMQLRFIQITRLKQICEWKQSRKLGFLRRATSKLHCDICRAITKLLEVELGKPKVQEELIDALERHFCDRIRSSDYAICVSVVKSYFPLVLTQIVQQLQRNELCHLAHVCPKPQK</sequence>
<feature type="domain" description="Saposin B-type" evidence="3">
    <location>
        <begin position="31"/>
        <end position="110"/>
    </location>
</feature>
<feature type="domain" description="Saposin B-type" evidence="3">
    <location>
        <begin position="295"/>
        <end position="377"/>
    </location>
</feature>
<evidence type="ECO:0000256" key="1">
    <source>
        <dbReference type="ARBA" id="ARBA00023157"/>
    </source>
</evidence>
<dbReference type="PANTHER" id="PTHR11480">
    <property type="entry name" value="SAPOSIN-RELATED"/>
    <property type="match status" value="1"/>
</dbReference>
<dbReference type="InterPro" id="IPR051428">
    <property type="entry name" value="Sphingo_Act-Surfact_Prot"/>
</dbReference>
<reference evidence="4" key="1">
    <citation type="submission" date="2013-12" db="EMBL/GenBank/DDBJ databases">
        <authorList>
            <person name="Aslett M."/>
        </authorList>
    </citation>
    <scope>NUCLEOTIDE SEQUENCE [LARGE SCALE GENOMIC DNA]</scope>
    <source>
        <strain evidence="4">Lindley</strain>
    </source>
</reference>
<dbReference type="InterPro" id="IPR008139">
    <property type="entry name" value="SaposinB_dom"/>
</dbReference>
<evidence type="ECO:0000259" key="3">
    <source>
        <dbReference type="PROSITE" id="PS50015"/>
    </source>
</evidence>
<dbReference type="PROSITE" id="PS50015">
    <property type="entry name" value="SAP_B"/>
    <property type="match status" value="3"/>
</dbReference>
<feature type="chain" id="PRO_5008147765" evidence="2">
    <location>
        <begin position="19"/>
        <end position="378"/>
    </location>
</feature>
<keyword evidence="1" id="KW-1015">Disulfide bond</keyword>
<keyword evidence="2" id="KW-0732">Signal</keyword>
<keyword evidence="4" id="KW-1185">Reference proteome</keyword>
<reference evidence="4" key="2">
    <citation type="submission" date="2014-05" db="EMBL/GenBank/DDBJ databases">
        <title>The genome and life-stage specific transcriptomes of Globodera pallida elucidate key aspects of plant parasitism by a cyst nematode.</title>
        <authorList>
            <person name="Cotton J.A."/>
            <person name="Lilley C.J."/>
            <person name="Jones L.M."/>
            <person name="Kikuchi T."/>
            <person name="Reid A.J."/>
            <person name="Thorpe P."/>
            <person name="Tsai I.J."/>
            <person name="Beasley H."/>
            <person name="Blok V."/>
            <person name="Cock P.J.A."/>
            <person name="Van den Akker S.E."/>
            <person name="Holroyd N."/>
            <person name="Hunt M."/>
            <person name="Mantelin S."/>
            <person name="Naghra H."/>
            <person name="Pain A."/>
            <person name="Palomares-Rius J.E."/>
            <person name="Zarowiecki M."/>
            <person name="Berriman M."/>
            <person name="Jones J.T."/>
            <person name="Urwin P.E."/>
        </authorList>
    </citation>
    <scope>NUCLEOTIDE SEQUENCE [LARGE SCALE GENOMIC DNA]</scope>
    <source>
        <strain evidence="4">Lindley</strain>
    </source>
</reference>
<reference evidence="5" key="3">
    <citation type="submission" date="2016-06" db="UniProtKB">
        <authorList>
            <consortium name="WormBaseParasite"/>
        </authorList>
    </citation>
    <scope>IDENTIFICATION</scope>
</reference>
<dbReference type="Proteomes" id="UP000050741">
    <property type="component" value="Unassembled WGS sequence"/>
</dbReference>
<protein>
    <submittedName>
        <fullName evidence="5">Saposin B-type domain-containing protein</fullName>
    </submittedName>
</protein>
<evidence type="ECO:0000313" key="4">
    <source>
        <dbReference type="Proteomes" id="UP000050741"/>
    </source>
</evidence>
<accession>A0A183CL76</accession>
<feature type="signal peptide" evidence="2">
    <location>
        <begin position="1"/>
        <end position="18"/>
    </location>
</feature>
<evidence type="ECO:0000313" key="5">
    <source>
        <dbReference type="WBParaSite" id="GPLIN_001363200"/>
    </source>
</evidence>
<dbReference type="SUPFAM" id="SSF47862">
    <property type="entry name" value="Saposin"/>
    <property type="match status" value="2"/>
</dbReference>
<dbReference type="PANTHER" id="PTHR11480:SF3">
    <property type="entry name" value="BCDNA.GH08312"/>
    <property type="match status" value="1"/>
</dbReference>
<feature type="domain" description="Saposin B-type" evidence="3">
    <location>
        <begin position="125"/>
        <end position="207"/>
    </location>
</feature>
<proteinExistence type="predicted"/>
<dbReference type="WBParaSite" id="GPLIN_001363200">
    <property type="protein sequence ID" value="GPLIN_001363200"/>
    <property type="gene ID" value="GPLIN_001363200"/>
</dbReference>
<evidence type="ECO:0000256" key="2">
    <source>
        <dbReference type="SAM" id="SignalP"/>
    </source>
</evidence>
<dbReference type="InterPro" id="IPR011001">
    <property type="entry name" value="Saposin-like"/>
</dbReference>
<organism evidence="4 5">
    <name type="scientific">Globodera pallida</name>
    <name type="common">Potato cyst nematode worm</name>
    <name type="synonym">Heterodera pallida</name>
    <dbReference type="NCBI Taxonomy" id="36090"/>
    <lineage>
        <taxon>Eukaryota</taxon>
        <taxon>Metazoa</taxon>
        <taxon>Ecdysozoa</taxon>
        <taxon>Nematoda</taxon>
        <taxon>Chromadorea</taxon>
        <taxon>Rhabditida</taxon>
        <taxon>Tylenchina</taxon>
        <taxon>Tylenchomorpha</taxon>
        <taxon>Tylenchoidea</taxon>
        <taxon>Heteroderidae</taxon>
        <taxon>Heteroderinae</taxon>
        <taxon>Globodera</taxon>
    </lineage>
</organism>
<name>A0A183CL76_GLOPA</name>
<dbReference type="AlphaFoldDB" id="A0A183CL76"/>
<dbReference type="Gene3D" id="1.10.225.10">
    <property type="entry name" value="Saposin-like"/>
    <property type="match status" value="3"/>
</dbReference>
<dbReference type="SMART" id="SM00741">
    <property type="entry name" value="SapB"/>
    <property type="match status" value="3"/>
</dbReference>